<name>A0A0F9B2Y4_9ZZZZ</name>
<gene>
    <name evidence="1" type="ORF">LCGC14_2777950</name>
</gene>
<dbReference type="EMBL" id="LAZR01051520">
    <property type="protein sequence ID" value="KKK84974.1"/>
    <property type="molecule type" value="Genomic_DNA"/>
</dbReference>
<reference evidence="1" key="1">
    <citation type="journal article" date="2015" name="Nature">
        <title>Complex archaea that bridge the gap between prokaryotes and eukaryotes.</title>
        <authorList>
            <person name="Spang A."/>
            <person name="Saw J.H."/>
            <person name="Jorgensen S.L."/>
            <person name="Zaremba-Niedzwiedzka K."/>
            <person name="Martijn J."/>
            <person name="Lind A.E."/>
            <person name="van Eijk R."/>
            <person name="Schleper C."/>
            <person name="Guy L."/>
            <person name="Ettema T.J."/>
        </authorList>
    </citation>
    <scope>NUCLEOTIDE SEQUENCE</scope>
</reference>
<comment type="caution">
    <text evidence="1">The sequence shown here is derived from an EMBL/GenBank/DDBJ whole genome shotgun (WGS) entry which is preliminary data.</text>
</comment>
<accession>A0A0F9B2Y4</accession>
<sequence>MVESNRNNEPRALTKEFIEKVDALTRSPNARAGFIWTELARTNSKITNWDLVCFCVEVLGLMSSEFPWLREAAIASSKLVYKAHYLNQDRIITSEHEISLDDKGMNIPKMTKRGN</sequence>
<evidence type="ECO:0000313" key="1">
    <source>
        <dbReference type="EMBL" id="KKK84974.1"/>
    </source>
</evidence>
<dbReference type="AlphaFoldDB" id="A0A0F9B2Y4"/>
<protein>
    <submittedName>
        <fullName evidence="1">Uncharacterized protein</fullName>
    </submittedName>
</protein>
<proteinExistence type="predicted"/>
<organism evidence="1">
    <name type="scientific">marine sediment metagenome</name>
    <dbReference type="NCBI Taxonomy" id="412755"/>
    <lineage>
        <taxon>unclassified sequences</taxon>
        <taxon>metagenomes</taxon>
        <taxon>ecological metagenomes</taxon>
    </lineage>
</organism>